<evidence type="ECO:0000259" key="1">
    <source>
        <dbReference type="Pfam" id="PF00501"/>
    </source>
</evidence>
<proteinExistence type="predicted"/>
<dbReference type="PANTHER" id="PTHR45398">
    <property type="match status" value="1"/>
</dbReference>
<dbReference type="PROSITE" id="PS00455">
    <property type="entry name" value="AMP_BINDING"/>
    <property type="match status" value="1"/>
</dbReference>
<dbReference type="SUPFAM" id="SSF54637">
    <property type="entry name" value="Thioesterase/thiol ester dehydrase-isomerase"/>
    <property type="match status" value="1"/>
</dbReference>
<dbReference type="Gene3D" id="3.30.300.30">
    <property type="match status" value="1"/>
</dbReference>
<dbReference type="SUPFAM" id="SSF56801">
    <property type="entry name" value="Acetyl-CoA synthetase-like"/>
    <property type="match status" value="1"/>
</dbReference>
<dbReference type="PANTHER" id="PTHR45398:SF1">
    <property type="entry name" value="ENZYME, PUTATIVE (JCVI)-RELATED"/>
    <property type="match status" value="1"/>
</dbReference>
<dbReference type="EMBL" id="LAJX01000237">
    <property type="protein sequence ID" value="KJV05390.1"/>
    <property type="molecule type" value="Genomic_DNA"/>
</dbReference>
<organism evidence="3 4">
    <name type="scientific">Methylocucumis oryzae</name>
    <dbReference type="NCBI Taxonomy" id="1632867"/>
    <lineage>
        <taxon>Bacteria</taxon>
        <taxon>Pseudomonadati</taxon>
        <taxon>Pseudomonadota</taxon>
        <taxon>Gammaproteobacteria</taxon>
        <taxon>Methylococcales</taxon>
        <taxon>Methylococcaceae</taxon>
        <taxon>Methylocucumis</taxon>
    </lineage>
</organism>
<reference evidence="3 4" key="2">
    <citation type="journal article" date="2016" name="Microb. Ecol.">
        <title>Genome Characteristics of a Novel Type I Methanotroph (Sn10-6) Isolated from a Flooded Indian Rice Field.</title>
        <authorList>
            <person name="Rahalkar M.C."/>
            <person name="Pandit P.S."/>
            <person name="Dhakephalkar P.K."/>
            <person name="Pore S."/>
            <person name="Arora P."/>
            <person name="Kapse N."/>
        </authorList>
    </citation>
    <scope>NUCLEOTIDE SEQUENCE [LARGE SCALE GENOMIC DNA]</scope>
    <source>
        <strain evidence="3 4">Sn10-6</strain>
    </source>
</reference>
<name>A0A0F3IEZ4_9GAMM</name>
<dbReference type="InterPro" id="IPR029069">
    <property type="entry name" value="HotDog_dom_sf"/>
</dbReference>
<dbReference type="InterPro" id="IPR000873">
    <property type="entry name" value="AMP-dep_synth/lig_dom"/>
</dbReference>
<dbReference type="Proteomes" id="UP000033684">
    <property type="component" value="Unassembled WGS sequence"/>
</dbReference>
<dbReference type="PATRIC" id="fig|1632867.3.peg.2840"/>
<dbReference type="InterPro" id="IPR020845">
    <property type="entry name" value="AMP-binding_CS"/>
</dbReference>
<feature type="domain" description="ApeI dehydratase-like" evidence="2">
    <location>
        <begin position="459"/>
        <end position="556"/>
    </location>
</feature>
<reference evidence="4" key="1">
    <citation type="submission" date="2015-03" db="EMBL/GenBank/DDBJ databases">
        <title>Draft genome sequence of a novel methanotroph (Sn10-6) isolated from flooded ricefield rhizosphere in India.</title>
        <authorList>
            <person name="Pandit P.S."/>
            <person name="Pore S.D."/>
            <person name="Arora P."/>
            <person name="Kapse N.G."/>
            <person name="Dhakephalkar P.K."/>
            <person name="Rahalkar M.C."/>
        </authorList>
    </citation>
    <scope>NUCLEOTIDE SEQUENCE [LARGE SCALE GENOMIC DNA]</scope>
    <source>
        <strain evidence="4">Sn10-6</strain>
    </source>
</reference>
<dbReference type="AlphaFoldDB" id="A0A0F3IEZ4"/>
<feature type="domain" description="AMP-dependent synthetase/ligase" evidence="1">
    <location>
        <begin position="17"/>
        <end position="280"/>
    </location>
</feature>
<dbReference type="InterPro" id="IPR045851">
    <property type="entry name" value="AMP-bd_C_sf"/>
</dbReference>
<gene>
    <name evidence="3" type="ORF">VZ94_18565</name>
</gene>
<comment type="caution">
    <text evidence="3">The sequence shown here is derived from an EMBL/GenBank/DDBJ whole genome shotgun (WGS) entry which is preliminary data.</text>
</comment>
<dbReference type="InterPro" id="IPR042099">
    <property type="entry name" value="ANL_N_sf"/>
</dbReference>
<dbReference type="Gene3D" id="3.10.129.10">
    <property type="entry name" value="Hotdog Thioesterase"/>
    <property type="match status" value="1"/>
</dbReference>
<dbReference type="Gene3D" id="3.40.50.12780">
    <property type="entry name" value="N-terminal domain of ligase-like"/>
    <property type="match status" value="1"/>
</dbReference>
<protein>
    <submittedName>
        <fullName evidence="3">Uncharacterized protein</fullName>
    </submittedName>
</protein>
<sequence length="563" mass="63567">MITPLSHCALPENSEPIVAWHQGQWLTHTEFVSDVAKAASYLSQRAGKAYALYYEQAYPFAVMLYACWHSGKTVWLAANNKAATAVKLQQQGCQLVGDWPEAQDVEVIEYDDRMSAYALSPLDLMYTELVLFTSGSSGQAKAIHKALWQLNNEVFALEQQWGESLADAHALATVSHQHIYGLLFRVLWPLASGRCFHSRMYSSPEALLANANQRSYWIASPAQLKRLDELSPWKSINNLCVIFSSGGMLALEVAERIYDLGTQKLVEVYGSSESGGIAWRVPVQDVLWRPFPAIKLVASSEQRHCLTSPYLPSDTSLRLDDRLELHSDGRFSLLGRLDRVVKVEEKRLSLTELEQALLQSDLVAEVHCLLRSDKRDCIAAVTVLTEQGLAQLRSLGKLAFIKQLKQPLLALFEAIVLPRRWVFMNQLPLTTHGKINHELINGLLSLSHHVSPYLVYCHQQDSRVELDLHIQASLVYFEGHFPTYPILPGVTQVAWVEQYGKLFFALKQPFLCLEAVKFKKIIRPDDALTLQLQWQPETGKLLFNFTTPTESHSSGRLLYRVEP</sequence>
<keyword evidence="4" id="KW-1185">Reference proteome</keyword>
<evidence type="ECO:0000313" key="3">
    <source>
        <dbReference type="EMBL" id="KJV05390.1"/>
    </source>
</evidence>
<dbReference type="Pfam" id="PF22818">
    <property type="entry name" value="ApeI-like"/>
    <property type="match status" value="1"/>
</dbReference>
<accession>A0A0F3IEZ4</accession>
<evidence type="ECO:0000313" key="4">
    <source>
        <dbReference type="Proteomes" id="UP000033684"/>
    </source>
</evidence>
<evidence type="ECO:0000259" key="2">
    <source>
        <dbReference type="Pfam" id="PF22818"/>
    </source>
</evidence>
<dbReference type="InterPro" id="IPR054545">
    <property type="entry name" value="ApeI-like"/>
</dbReference>
<dbReference type="Pfam" id="PF00501">
    <property type="entry name" value="AMP-binding"/>
    <property type="match status" value="1"/>
</dbReference>